<dbReference type="InterPro" id="IPR006073">
    <property type="entry name" value="GTP-bd"/>
</dbReference>
<dbReference type="RefSeq" id="WP_390198424.1">
    <property type="nucleotide sequence ID" value="NZ_JBHSDV010000002.1"/>
</dbReference>
<dbReference type="InterPro" id="IPR040576">
    <property type="entry name" value="DLP_helical"/>
</dbReference>
<proteinExistence type="predicted"/>
<feature type="domain" description="G" evidence="2">
    <location>
        <begin position="56"/>
        <end position="157"/>
    </location>
</feature>
<dbReference type="NCBIfam" id="NF041922">
    <property type="entry name" value="DLP_LeoA_gen"/>
    <property type="match status" value="1"/>
</dbReference>
<dbReference type="InterPro" id="IPR027417">
    <property type="entry name" value="P-loop_NTPase"/>
</dbReference>
<organism evidence="4 5">
    <name type="scientific">Gracilibacillus marinus</name>
    <dbReference type="NCBI Taxonomy" id="630535"/>
    <lineage>
        <taxon>Bacteria</taxon>
        <taxon>Bacillati</taxon>
        <taxon>Bacillota</taxon>
        <taxon>Bacilli</taxon>
        <taxon>Bacillales</taxon>
        <taxon>Bacillaceae</taxon>
        <taxon>Gracilibacillus</taxon>
    </lineage>
</organism>
<name>A0ABV8VX91_9BACI</name>
<evidence type="ECO:0000313" key="5">
    <source>
        <dbReference type="Proteomes" id="UP001595880"/>
    </source>
</evidence>
<evidence type="ECO:0000259" key="3">
    <source>
        <dbReference type="Pfam" id="PF18709"/>
    </source>
</evidence>
<gene>
    <name evidence="4" type="ORF">ACFOZ1_08465</name>
</gene>
<feature type="coiled-coil region" evidence="1">
    <location>
        <begin position="287"/>
        <end position="321"/>
    </location>
</feature>
<dbReference type="PANTHER" id="PTHR42714">
    <property type="entry name" value="TRNA MODIFICATION GTPASE GTPBP3"/>
    <property type="match status" value="1"/>
</dbReference>
<sequence length="557" mass="64143">METIDYFKQQQIRTIEILERLLEFLKGGQKFGIVLNEEITKKIEVGINKIASDKLKVALVGGFSEGKTSIAAAWSESYDTSTMKISQTESTDEVNIYEMDDFELIDTPGLFGFKETEEREKYNDITKKYVSEANLVIYVMNPNNPIKESHKDVLIWLFKDLNLLPRTVFVISRFDEEVDLEDEDDFNERFHTKRENIISRLHDFGIIQVEQEASIVAVSANPFGEGIDYWLSNLDEYKKISHISDLQVATTQKIKESGGKNSLVVASQQSIVRDVIIREMPVARERVAKATEEIEKFKSACMDIQRELNKSERKISNVRIDLRNFITEYFTDLILQVKGTNLDTIEAFFERNIGEEGVVLDTNIQNEFESQLGKMVQEISQVEMSFNSSINHYNHIVGDIALNGMKVGGEFLKKGGVQVTNTKVLAARDLLMPSMKFKPWGAVKIAERASKGFALFGAVLGIGVEAWDSWNERKKKQEFQNLIERTVQNFNKQRQEYLDFINDNEKFINELFPDYIELINRVAAMGEEVDKRENFQREFEEWQHQGEIVEADFELLS</sequence>
<reference evidence="5" key="1">
    <citation type="journal article" date="2019" name="Int. J. Syst. Evol. Microbiol.">
        <title>The Global Catalogue of Microorganisms (GCM) 10K type strain sequencing project: providing services to taxonomists for standard genome sequencing and annotation.</title>
        <authorList>
            <consortium name="The Broad Institute Genomics Platform"/>
            <consortium name="The Broad Institute Genome Sequencing Center for Infectious Disease"/>
            <person name="Wu L."/>
            <person name="Ma J."/>
        </authorList>
    </citation>
    <scope>NUCLEOTIDE SEQUENCE [LARGE SCALE GENOMIC DNA]</scope>
    <source>
        <strain evidence="5">KACC 14058</strain>
    </source>
</reference>
<evidence type="ECO:0000256" key="1">
    <source>
        <dbReference type="SAM" id="Coils"/>
    </source>
</evidence>
<dbReference type="Gene3D" id="3.40.50.300">
    <property type="entry name" value="P-loop containing nucleotide triphosphate hydrolases"/>
    <property type="match status" value="1"/>
</dbReference>
<dbReference type="Pfam" id="PF01926">
    <property type="entry name" value="MMR_HSR1"/>
    <property type="match status" value="1"/>
</dbReference>
<protein>
    <submittedName>
        <fullName evidence="4">LeoA/HP0731 family dynamin-like GTPase</fullName>
    </submittedName>
</protein>
<keyword evidence="1" id="KW-0175">Coiled coil</keyword>
<dbReference type="Pfam" id="PF18709">
    <property type="entry name" value="DLP_helical"/>
    <property type="match status" value="1"/>
</dbReference>
<evidence type="ECO:0000259" key="2">
    <source>
        <dbReference type="Pfam" id="PF01926"/>
    </source>
</evidence>
<accession>A0ABV8VX91</accession>
<dbReference type="EMBL" id="JBHSDV010000002">
    <property type="protein sequence ID" value="MFC4387843.1"/>
    <property type="molecule type" value="Genomic_DNA"/>
</dbReference>
<dbReference type="PANTHER" id="PTHR42714:SF2">
    <property type="entry name" value="TRNA MODIFICATION GTPASE GTPBP3, MITOCHONDRIAL"/>
    <property type="match status" value="1"/>
</dbReference>
<comment type="caution">
    <text evidence="4">The sequence shown here is derived from an EMBL/GenBank/DDBJ whole genome shotgun (WGS) entry which is preliminary data.</text>
</comment>
<keyword evidence="5" id="KW-1185">Reference proteome</keyword>
<dbReference type="Proteomes" id="UP001595880">
    <property type="component" value="Unassembled WGS sequence"/>
</dbReference>
<evidence type="ECO:0000313" key="4">
    <source>
        <dbReference type="EMBL" id="MFC4387843.1"/>
    </source>
</evidence>
<dbReference type="InterPro" id="IPR049678">
    <property type="entry name" value="LeoA-like"/>
</dbReference>
<dbReference type="SUPFAM" id="SSF52540">
    <property type="entry name" value="P-loop containing nucleoside triphosphate hydrolases"/>
    <property type="match status" value="1"/>
</dbReference>
<feature type="domain" description="Dynamin-like helical" evidence="3">
    <location>
        <begin position="211"/>
        <end position="537"/>
    </location>
</feature>